<accession>A0A2R5ELJ6</accession>
<gene>
    <name evidence="1" type="ORF">PAT3040_00323</name>
</gene>
<proteinExistence type="predicted"/>
<dbReference type="Proteomes" id="UP000245202">
    <property type="component" value="Unassembled WGS sequence"/>
</dbReference>
<sequence>MSDIDRPESETASSFTPWLLSNSREPLEVAHAFILINKQLLYNMNDESRGGKIDEQQLR</sequence>
<keyword evidence="2" id="KW-1185">Reference proteome</keyword>
<reference evidence="1 2" key="1">
    <citation type="submission" date="2017-08" db="EMBL/GenBank/DDBJ databases">
        <title>Substantial Increase in Enzyme Production by Combined Drug-Resistance Mutations in Paenibacillus agaridevorans.</title>
        <authorList>
            <person name="Tanaka Y."/>
            <person name="Funane K."/>
            <person name="Hosaka T."/>
            <person name="Shiwa Y."/>
            <person name="Fujita N."/>
            <person name="Miyazaki T."/>
            <person name="Yoshikawa H."/>
            <person name="Murakami K."/>
            <person name="Kasahara K."/>
            <person name="Inaoka T."/>
            <person name="Hiraga Y."/>
            <person name="Ochi K."/>
        </authorList>
    </citation>
    <scope>NUCLEOTIDE SEQUENCE [LARGE SCALE GENOMIC DNA]</scope>
    <source>
        <strain evidence="1 2">T-3040</strain>
    </source>
</reference>
<organism evidence="1 2">
    <name type="scientific">Paenibacillus agaridevorans</name>
    <dbReference type="NCBI Taxonomy" id="171404"/>
    <lineage>
        <taxon>Bacteria</taxon>
        <taxon>Bacillati</taxon>
        <taxon>Bacillota</taxon>
        <taxon>Bacilli</taxon>
        <taxon>Bacillales</taxon>
        <taxon>Paenibacillaceae</taxon>
        <taxon>Paenibacillus</taxon>
    </lineage>
</organism>
<dbReference type="AlphaFoldDB" id="A0A2R5ELJ6"/>
<comment type="caution">
    <text evidence="1">The sequence shown here is derived from an EMBL/GenBank/DDBJ whole genome shotgun (WGS) entry which is preliminary data.</text>
</comment>
<dbReference type="EMBL" id="BDQX01000028">
    <property type="protein sequence ID" value="GBG05838.1"/>
    <property type="molecule type" value="Genomic_DNA"/>
</dbReference>
<evidence type="ECO:0000313" key="1">
    <source>
        <dbReference type="EMBL" id="GBG05838.1"/>
    </source>
</evidence>
<name>A0A2R5ELJ6_9BACL</name>
<protein>
    <submittedName>
        <fullName evidence="1">Uncharacterized protein</fullName>
    </submittedName>
</protein>
<evidence type="ECO:0000313" key="2">
    <source>
        <dbReference type="Proteomes" id="UP000245202"/>
    </source>
</evidence>